<evidence type="ECO:0000259" key="1">
    <source>
        <dbReference type="PROSITE" id="PS51746"/>
    </source>
</evidence>
<dbReference type="AlphaFoldDB" id="A0A0L0F174"/>
<accession>A0A0L0F174</accession>
<dbReference type="STRING" id="667725.A0A0L0F174"/>
<evidence type="ECO:0000313" key="2">
    <source>
        <dbReference type="EMBL" id="KNC70437.1"/>
    </source>
</evidence>
<sequence length="68" mass="7200">MTTKTGFVGTTGTVAIVNGTDLHVAYVGDSPAYLYHTNGEFDPLIIPHNPMNPVEKARVKEVGGSIVT</sequence>
<dbReference type="Gene3D" id="3.60.40.10">
    <property type="entry name" value="PPM-type phosphatase domain"/>
    <property type="match status" value="1"/>
</dbReference>
<dbReference type="PROSITE" id="PS51746">
    <property type="entry name" value="PPM_2"/>
    <property type="match status" value="1"/>
</dbReference>
<keyword evidence="3" id="KW-1185">Reference proteome</keyword>
<dbReference type="SUPFAM" id="SSF81606">
    <property type="entry name" value="PP2C-like"/>
    <property type="match status" value="1"/>
</dbReference>
<protein>
    <recommendedName>
        <fullName evidence="1">PPM-type phosphatase domain-containing protein</fullName>
    </recommendedName>
</protein>
<dbReference type="InterPro" id="IPR036457">
    <property type="entry name" value="PPM-type-like_dom_sf"/>
</dbReference>
<organism evidence="2 3">
    <name type="scientific">Sphaeroforma arctica JP610</name>
    <dbReference type="NCBI Taxonomy" id="667725"/>
    <lineage>
        <taxon>Eukaryota</taxon>
        <taxon>Ichthyosporea</taxon>
        <taxon>Ichthyophonida</taxon>
        <taxon>Sphaeroforma</taxon>
    </lineage>
</organism>
<dbReference type="RefSeq" id="XP_014144339.1">
    <property type="nucleotide sequence ID" value="XM_014288864.1"/>
</dbReference>
<dbReference type="InterPro" id="IPR001932">
    <property type="entry name" value="PPM-type_phosphatase-like_dom"/>
</dbReference>
<dbReference type="Proteomes" id="UP000054560">
    <property type="component" value="Unassembled WGS sequence"/>
</dbReference>
<evidence type="ECO:0000313" key="3">
    <source>
        <dbReference type="Proteomes" id="UP000054560"/>
    </source>
</evidence>
<name>A0A0L0F174_9EUKA</name>
<feature type="non-terminal residue" evidence="2">
    <location>
        <position position="68"/>
    </location>
</feature>
<feature type="domain" description="PPM-type phosphatase" evidence="1">
    <location>
        <begin position="1"/>
        <end position="68"/>
    </location>
</feature>
<reference evidence="2 3" key="1">
    <citation type="submission" date="2011-02" db="EMBL/GenBank/DDBJ databases">
        <title>The Genome Sequence of Sphaeroforma arctica JP610.</title>
        <authorList>
            <consortium name="The Broad Institute Genome Sequencing Platform"/>
            <person name="Russ C."/>
            <person name="Cuomo C."/>
            <person name="Young S.K."/>
            <person name="Zeng Q."/>
            <person name="Gargeya S."/>
            <person name="Alvarado L."/>
            <person name="Berlin A."/>
            <person name="Chapman S.B."/>
            <person name="Chen Z."/>
            <person name="Freedman E."/>
            <person name="Gellesch M."/>
            <person name="Goldberg J."/>
            <person name="Griggs A."/>
            <person name="Gujja S."/>
            <person name="Heilman E."/>
            <person name="Heiman D."/>
            <person name="Howarth C."/>
            <person name="Mehta T."/>
            <person name="Neiman D."/>
            <person name="Pearson M."/>
            <person name="Roberts A."/>
            <person name="Saif S."/>
            <person name="Shea T."/>
            <person name="Shenoy N."/>
            <person name="Sisk P."/>
            <person name="Stolte C."/>
            <person name="Sykes S."/>
            <person name="White J."/>
            <person name="Yandava C."/>
            <person name="Burger G."/>
            <person name="Gray M.W."/>
            <person name="Holland P.W.H."/>
            <person name="King N."/>
            <person name="Lang F.B.F."/>
            <person name="Roger A.J."/>
            <person name="Ruiz-Trillo I."/>
            <person name="Haas B."/>
            <person name="Nusbaum C."/>
            <person name="Birren B."/>
        </authorList>
    </citation>
    <scope>NUCLEOTIDE SEQUENCE [LARGE SCALE GENOMIC DNA]</scope>
    <source>
        <strain evidence="2 3">JP610</strain>
    </source>
</reference>
<dbReference type="EMBL" id="KQ251172">
    <property type="protein sequence ID" value="KNC70437.1"/>
    <property type="molecule type" value="Genomic_DNA"/>
</dbReference>
<dbReference type="Pfam" id="PF00481">
    <property type="entry name" value="PP2C"/>
    <property type="match status" value="1"/>
</dbReference>
<dbReference type="OrthoDB" id="343114at2759"/>
<proteinExistence type="predicted"/>
<gene>
    <name evidence="2" type="ORF">SARC_17036</name>
</gene>
<dbReference type="GeneID" id="25917540"/>